<dbReference type="PANTHER" id="PTHR10783">
    <property type="entry name" value="XENOTROPIC AND POLYTROPIC RETROVIRUS RECEPTOR 1-RELATED"/>
    <property type="match status" value="1"/>
</dbReference>
<feature type="region of interest" description="Disordered" evidence="1">
    <location>
        <begin position="39"/>
        <end position="65"/>
    </location>
</feature>
<accession>A0A061BI73</accession>
<evidence type="ECO:0000256" key="1">
    <source>
        <dbReference type="SAM" id="MobiDB-lite"/>
    </source>
</evidence>
<protein>
    <submittedName>
        <fullName evidence="3">RHTO0S31e00100g1_1</fullName>
    </submittedName>
</protein>
<organism evidence="3">
    <name type="scientific">Rhodotorula toruloides</name>
    <name type="common">Yeast</name>
    <name type="synonym">Rhodosporidium toruloides</name>
    <dbReference type="NCBI Taxonomy" id="5286"/>
    <lineage>
        <taxon>Eukaryota</taxon>
        <taxon>Fungi</taxon>
        <taxon>Dikarya</taxon>
        <taxon>Basidiomycota</taxon>
        <taxon>Pucciniomycotina</taxon>
        <taxon>Microbotryomycetes</taxon>
        <taxon>Sporidiobolales</taxon>
        <taxon>Sporidiobolaceae</taxon>
        <taxon>Rhodotorula</taxon>
    </lineage>
</organism>
<feature type="domain" description="SPX" evidence="2">
    <location>
        <begin position="69"/>
        <end position="435"/>
    </location>
</feature>
<proteinExistence type="predicted"/>
<dbReference type="GO" id="GO:0005737">
    <property type="term" value="C:cytoplasm"/>
    <property type="evidence" value="ECO:0007669"/>
    <property type="project" value="TreeGrafter"/>
</dbReference>
<feature type="compositionally biased region" description="Polar residues" evidence="1">
    <location>
        <begin position="332"/>
        <end position="346"/>
    </location>
</feature>
<dbReference type="InterPro" id="IPR004331">
    <property type="entry name" value="SPX_dom"/>
</dbReference>
<reference evidence="3" key="1">
    <citation type="journal article" date="2014" name="Genome Announc.">
        <title>Draft genome sequence of Rhodosporidium toruloides CECT1137, an oleaginous yeast of biotechnological interest.</title>
        <authorList>
            <person name="Morin N."/>
            <person name="Calcas X."/>
            <person name="Devillers H."/>
            <person name="Durrens P."/>
            <person name="Sherman D.J."/>
            <person name="Nicaud J.-M."/>
            <person name="Neuveglise C."/>
        </authorList>
    </citation>
    <scope>NUCLEOTIDE SEQUENCE</scope>
    <source>
        <strain evidence="3">CECT1137</strain>
    </source>
</reference>
<feature type="non-terminal residue" evidence="3">
    <location>
        <position position="435"/>
    </location>
</feature>
<feature type="compositionally biased region" description="Low complexity" evidence="1">
    <location>
        <begin position="54"/>
        <end position="65"/>
    </location>
</feature>
<feature type="region of interest" description="Disordered" evidence="1">
    <location>
        <begin position="177"/>
        <end position="355"/>
    </location>
</feature>
<dbReference type="PROSITE" id="PS51382">
    <property type="entry name" value="SPX"/>
    <property type="match status" value="1"/>
</dbReference>
<dbReference type="PANTHER" id="PTHR10783:SF46">
    <property type="entry name" value="PROTEIN ERD1 HOMOLOG 2"/>
    <property type="match status" value="1"/>
</dbReference>
<dbReference type="CDD" id="cd14478">
    <property type="entry name" value="SPX_PHO87_PHO90_like"/>
    <property type="match status" value="1"/>
</dbReference>
<feature type="compositionally biased region" description="Basic residues" evidence="1">
    <location>
        <begin position="202"/>
        <end position="213"/>
    </location>
</feature>
<feature type="compositionally biased region" description="Basic and acidic residues" evidence="1">
    <location>
        <begin position="246"/>
        <end position="265"/>
    </location>
</feature>
<evidence type="ECO:0000259" key="2">
    <source>
        <dbReference type="PROSITE" id="PS51382"/>
    </source>
</evidence>
<feature type="compositionally biased region" description="Low complexity" evidence="1">
    <location>
        <begin position="276"/>
        <end position="285"/>
    </location>
</feature>
<gene>
    <name evidence="3" type="ORF">RHTO0S_31e00100g</name>
</gene>
<sequence length="435" mass="48147">MPHTAKSHNSFAHSLADHIRPALAQLLLHARNFPARTAVPDEEPAVELAPLAPSSSGTRTRATTSDDTMKFSQSLLFNAVPDWLNNYIAYDALKAQIYKFEKQAVLQQQHAPPTSYRDEETDLEHAGEAIGTKEENERVFVKLLDKELNKITDFYVSKERELLGDLQLLKEDLERLREEEEESESASRGGAEYSDDEDLSARQHRTARRRRASSHGASGAGLGTSGGSDSEEGEDEEGDEDGEEGDERKKGDLARLLNDPREYSEAARAGRRNARRTSTSGSRAGAKGKSRRGRALSSASETGDLIGLHDGDDDDADQQEPVTPSRRRPSLAQRSSHPSFNNGTVASRSSGLRTRRSLANRMMTGSFLTDGEDSSNPQAWDGLSDWAIDTRIMFKRRLASLFTSLSELKQFVDLNYTGFRKVIKKCVVAVFSFVP</sequence>
<dbReference type="Pfam" id="PF03105">
    <property type="entry name" value="SPX"/>
    <property type="match status" value="2"/>
</dbReference>
<dbReference type="OrthoDB" id="10260443at2759"/>
<evidence type="ECO:0000313" key="3">
    <source>
        <dbReference type="EMBL" id="CDR49721.1"/>
    </source>
</evidence>
<dbReference type="AlphaFoldDB" id="A0A061BI73"/>
<name>A0A061BI73_RHOTO</name>
<dbReference type="EMBL" id="LK052966">
    <property type="protein sequence ID" value="CDR49721.1"/>
    <property type="molecule type" value="Genomic_DNA"/>
</dbReference>
<feature type="compositionally biased region" description="Acidic residues" evidence="1">
    <location>
        <begin position="229"/>
        <end position="245"/>
    </location>
</feature>